<evidence type="ECO:0000256" key="1">
    <source>
        <dbReference type="SAM" id="MobiDB-lite"/>
    </source>
</evidence>
<evidence type="ECO:0000313" key="2">
    <source>
        <dbReference type="EMBL" id="ETM43663.1"/>
    </source>
</evidence>
<feature type="compositionally biased region" description="Basic and acidic residues" evidence="1">
    <location>
        <begin position="225"/>
        <end position="236"/>
    </location>
</feature>
<sequence length="316" mass="34910">MNLDLLEGIIPWVGKLLTHVARHSAMHKQQRQQHCQPRDAAATRIQRTFRGWRARRRIVYQVREDTEVLVADIQRQLNGEWALLGPAAATSFSLDWGCDGILRLPRIEDSLFGISVRFPLVELEEEQVIDDAEATNEYERAASVDSGLIAIDTSSESQQDKAMPFESTLDSAFENCPPADDTGAQSSQGTIRAEAANSSDISSCDACVSAVETRSTTLQAETSAEETKQQSERQTESMDGAPLQRGKDGNTQLASVQEIIVTHSRAEILLELEWARQALRDRRKVSVFSASSVARQMSECLLIASCFTVPAIQEAC</sequence>
<name>W2N6Z4_PHYNI</name>
<proteinExistence type="predicted"/>
<dbReference type="InterPro" id="IPR000048">
    <property type="entry name" value="IQ_motif_EF-hand-BS"/>
</dbReference>
<reference evidence="2" key="1">
    <citation type="submission" date="2013-11" db="EMBL/GenBank/DDBJ databases">
        <title>The Genome Sequence of Phytophthora parasitica IAC_01/95.</title>
        <authorList>
            <consortium name="The Broad Institute Genomics Platform"/>
            <person name="Russ C."/>
            <person name="Tyler B."/>
            <person name="Panabieres F."/>
            <person name="Shan W."/>
            <person name="Tripathy S."/>
            <person name="Grunwald N."/>
            <person name="Machado M."/>
            <person name="Johnson C.S."/>
            <person name="Arredondo F."/>
            <person name="Hong C."/>
            <person name="Coffey M."/>
            <person name="Young S.K."/>
            <person name="Zeng Q."/>
            <person name="Gargeya S."/>
            <person name="Fitzgerald M."/>
            <person name="Abouelleil A."/>
            <person name="Alvarado L."/>
            <person name="Chapman S.B."/>
            <person name="Gainer-Dewar J."/>
            <person name="Goldberg J."/>
            <person name="Griggs A."/>
            <person name="Gujja S."/>
            <person name="Hansen M."/>
            <person name="Howarth C."/>
            <person name="Imamovic A."/>
            <person name="Ireland A."/>
            <person name="Larimer J."/>
            <person name="McCowan C."/>
            <person name="Murphy C."/>
            <person name="Pearson M."/>
            <person name="Poon T.W."/>
            <person name="Priest M."/>
            <person name="Roberts A."/>
            <person name="Saif S."/>
            <person name="Shea T."/>
            <person name="Sykes S."/>
            <person name="Wortman J."/>
            <person name="Nusbaum C."/>
            <person name="Birren B."/>
        </authorList>
    </citation>
    <scope>NUCLEOTIDE SEQUENCE [LARGE SCALE GENOMIC DNA]</scope>
    <source>
        <strain evidence="2">IAC_01/95</strain>
    </source>
</reference>
<dbReference type="CDD" id="cd23767">
    <property type="entry name" value="IQCD"/>
    <property type="match status" value="1"/>
</dbReference>
<dbReference type="Proteomes" id="UP000054532">
    <property type="component" value="Unassembled WGS sequence"/>
</dbReference>
<dbReference type="VEuPathDB" id="FungiDB:PPTG_13498"/>
<dbReference type="PROSITE" id="PS50096">
    <property type="entry name" value="IQ"/>
    <property type="match status" value="1"/>
</dbReference>
<dbReference type="AlphaFoldDB" id="W2N6Z4"/>
<feature type="region of interest" description="Disordered" evidence="1">
    <location>
        <begin position="215"/>
        <end position="250"/>
    </location>
</feature>
<dbReference type="EMBL" id="KI693561">
    <property type="protein sequence ID" value="ETM43663.1"/>
    <property type="molecule type" value="Genomic_DNA"/>
</dbReference>
<gene>
    <name evidence="2" type="ORF">L914_10952</name>
</gene>
<organism evidence="2">
    <name type="scientific">Phytophthora nicotianae</name>
    <name type="common">Potato buckeye rot agent</name>
    <name type="synonym">Phytophthora parasitica</name>
    <dbReference type="NCBI Taxonomy" id="4792"/>
    <lineage>
        <taxon>Eukaryota</taxon>
        <taxon>Sar</taxon>
        <taxon>Stramenopiles</taxon>
        <taxon>Oomycota</taxon>
        <taxon>Peronosporomycetes</taxon>
        <taxon>Peronosporales</taxon>
        <taxon>Peronosporaceae</taxon>
        <taxon>Phytophthora</taxon>
    </lineage>
</organism>
<feature type="compositionally biased region" description="Polar residues" evidence="1">
    <location>
        <begin position="183"/>
        <end position="195"/>
    </location>
</feature>
<dbReference type="Pfam" id="PF00612">
    <property type="entry name" value="IQ"/>
    <property type="match status" value="1"/>
</dbReference>
<accession>W2N6Z4</accession>
<protein>
    <submittedName>
        <fullName evidence="2">Uncharacterized protein</fullName>
    </submittedName>
</protein>
<feature type="region of interest" description="Disordered" evidence="1">
    <location>
        <begin position="170"/>
        <end position="195"/>
    </location>
</feature>
<dbReference type="SMART" id="SM00015">
    <property type="entry name" value="IQ"/>
    <property type="match status" value="1"/>
</dbReference>